<evidence type="ECO:0000313" key="1">
    <source>
        <dbReference type="EMBL" id="SQC85432.1"/>
    </source>
</evidence>
<dbReference type="EMBL" id="UAWO01000006">
    <property type="protein sequence ID" value="SQC85432.1"/>
    <property type="molecule type" value="Genomic_DNA"/>
</dbReference>
<gene>
    <name evidence="1" type="ORF">NCTC8081_03225</name>
</gene>
<evidence type="ECO:0008006" key="3">
    <source>
        <dbReference type="Google" id="ProtNLM"/>
    </source>
</evidence>
<sequence>MGTLIDLTGRKIGRLTVLKRVGSDKNKKALWLCRCECGNEKVICSNTLLRKNKTLSCGCLAKEILINRNTTHNLTKESRRLYKIWANMKSRCYNPKSNSFKYYGQRGIYICREWKDDFSNFYNWAINNGYESDLTIERIDVNDIYAFGKNTRDFNHGMNCHDMC</sequence>
<accession>A0A2X3HZ16</accession>
<name>A0A2X3HZ16_CLOPF</name>
<reference evidence="1 2" key="1">
    <citation type="submission" date="2018-06" db="EMBL/GenBank/DDBJ databases">
        <authorList>
            <consortium name="Pathogen Informatics"/>
            <person name="Doyle S."/>
        </authorList>
    </citation>
    <scope>NUCLEOTIDE SEQUENCE [LARGE SCALE GENOMIC DNA]</scope>
    <source>
        <strain evidence="1 2">NCTC8081</strain>
    </source>
</reference>
<dbReference type="AlphaFoldDB" id="A0A2X3HZ16"/>
<evidence type="ECO:0000313" key="2">
    <source>
        <dbReference type="Proteomes" id="UP000250234"/>
    </source>
</evidence>
<protein>
    <recommendedName>
        <fullName evidence="3">AP2 domain-containing protein</fullName>
    </recommendedName>
</protein>
<dbReference type="Proteomes" id="UP000250234">
    <property type="component" value="Unassembled WGS sequence"/>
</dbReference>
<organism evidence="1 2">
    <name type="scientific">Clostridium perfringens</name>
    <dbReference type="NCBI Taxonomy" id="1502"/>
    <lineage>
        <taxon>Bacteria</taxon>
        <taxon>Bacillati</taxon>
        <taxon>Bacillota</taxon>
        <taxon>Clostridia</taxon>
        <taxon>Eubacteriales</taxon>
        <taxon>Clostridiaceae</taxon>
        <taxon>Clostridium</taxon>
    </lineage>
</organism>
<proteinExistence type="predicted"/>
<dbReference type="RefSeq" id="WP_111946606.1">
    <property type="nucleotide sequence ID" value="NZ_CATNYA010000031.1"/>
</dbReference>